<dbReference type="Proteomes" id="UP000238348">
    <property type="component" value="Chromosome"/>
</dbReference>
<dbReference type="RefSeq" id="WP_104982229.1">
    <property type="nucleotide sequence ID" value="NZ_CP012673.1"/>
</dbReference>
<accession>A0A2L0EW89</accession>
<dbReference type="AlphaFoldDB" id="A0A2L0EW89"/>
<evidence type="ECO:0000313" key="1">
    <source>
        <dbReference type="EMBL" id="AUX43564.1"/>
    </source>
</evidence>
<evidence type="ECO:0000313" key="2">
    <source>
        <dbReference type="Proteomes" id="UP000238348"/>
    </source>
</evidence>
<sequence>MHCLISVVIRQWTAVYEEAQAAKRRLVDVATSVELERSPVFNAASGFLLLVDWDGGRILGGLELPKPTGFLLESGKLHVALWDQDEIATLAGPEIVGRRRHRWFNHLHTLERTSRGLLVTSSGTDLLAEIDERGELVWEFFLFEHGYDGKRFRLGQSFDRSHNYNRRYLPAALTTHPNSAILIDEHTVLATLFTTGELVRIDRRSGRVDVVLGGLRRPHAIRRRATGGYMLSDTEGGAVVLLDRDLQREGQIPVSSPWIQDAVLAGERLLVAGNRRIVMNPLAPGPKEADGDNYVIELRGGEPRKKLNFGPDSRVYMVEPIAKADAEALAHAWRGSAMDTAWLRWEVS</sequence>
<reference evidence="1 2" key="1">
    <citation type="submission" date="2015-09" db="EMBL/GenBank/DDBJ databases">
        <title>Sorangium comparison.</title>
        <authorList>
            <person name="Zaburannyi N."/>
            <person name="Bunk B."/>
            <person name="Overmann J."/>
            <person name="Mueller R."/>
        </authorList>
    </citation>
    <scope>NUCLEOTIDE SEQUENCE [LARGE SCALE GENOMIC DNA]</scope>
    <source>
        <strain evidence="1 2">So ce26</strain>
    </source>
</reference>
<dbReference type="OrthoDB" id="5559961at2"/>
<dbReference type="SUPFAM" id="SSF63829">
    <property type="entry name" value="Calcium-dependent phosphotriesterase"/>
    <property type="match status" value="1"/>
</dbReference>
<protein>
    <submittedName>
        <fullName evidence="1">Uncharacterized protein</fullName>
    </submittedName>
</protein>
<gene>
    <name evidence="1" type="ORF">SOCE26_050140</name>
</gene>
<organism evidence="1 2">
    <name type="scientific">Sorangium cellulosum</name>
    <name type="common">Polyangium cellulosum</name>
    <dbReference type="NCBI Taxonomy" id="56"/>
    <lineage>
        <taxon>Bacteria</taxon>
        <taxon>Pseudomonadati</taxon>
        <taxon>Myxococcota</taxon>
        <taxon>Polyangia</taxon>
        <taxon>Polyangiales</taxon>
        <taxon>Polyangiaceae</taxon>
        <taxon>Sorangium</taxon>
    </lineage>
</organism>
<proteinExistence type="predicted"/>
<name>A0A2L0EW89_SORCE</name>
<dbReference type="EMBL" id="CP012673">
    <property type="protein sequence ID" value="AUX43564.1"/>
    <property type="molecule type" value="Genomic_DNA"/>
</dbReference>